<evidence type="ECO:0000313" key="9">
    <source>
        <dbReference type="Proteomes" id="UP000295724"/>
    </source>
</evidence>
<accession>A0A4R6XYE8</accession>
<dbReference type="PROSITE" id="PS51257">
    <property type="entry name" value="PROKAR_LIPOPROTEIN"/>
    <property type="match status" value="1"/>
</dbReference>
<evidence type="ECO:0000256" key="2">
    <source>
        <dbReference type="ARBA" id="ARBA00022748"/>
    </source>
</evidence>
<keyword evidence="4" id="KW-0676">Redox-active center</keyword>
<keyword evidence="3" id="KW-1015">Disulfide bond</keyword>
<dbReference type="Pfam" id="PF00578">
    <property type="entry name" value="AhpC-TSA"/>
    <property type="match status" value="1"/>
</dbReference>
<reference evidence="8 9" key="1">
    <citation type="submission" date="2019-03" db="EMBL/GenBank/DDBJ databases">
        <title>Genomic Encyclopedia of Type Strains, Phase IV (KMG-IV): sequencing the most valuable type-strain genomes for metagenomic binning, comparative biology and taxonomic classification.</title>
        <authorList>
            <person name="Goeker M."/>
        </authorList>
    </citation>
    <scope>NUCLEOTIDE SEQUENCE [LARGE SCALE GENOMIC DNA]</scope>
    <source>
        <strain evidence="8 9">DSM 25488</strain>
    </source>
</reference>
<dbReference type="GO" id="GO:0016209">
    <property type="term" value="F:antioxidant activity"/>
    <property type="evidence" value="ECO:0007669"/>
    <property type="project" value="InterPro"/>
</dbReference>
<evidence type="ECO:0000259" key="7">
    <source>
        <dbReference type="PROSITE" id="PS51352"/>
    </source>
</evidence>
<dbReference type="GO" id="GO:0030313">
    <property type="term" value="C:cell envelope"/>
    <property type="evidence" value="ECO:0007669"/>
    <property type="project" value="UniProtKB-SubCell"/>
</dbReference>
<evidence type="ECO:0000256" key="4">
    <source>
        <dbReference type="ARBA" id="ARBA00023284"/>
    </source>
</evidence>
<evidence type="ECO:0000256" key="3">
    <source>
        <dbReference type="ARBA" id="ARBA00023157"/>
    </source>
</evidence>
<evidence type="ECO:0000256" key="1">
    <source>
        <dbReference type="ARBA" id="ARBA00004196"/>
    </source>
</evidence>
<feature type="signal peptide" evidence="6">
    <location>
        <begin position="1"/>
        <end position="28"/>
    </location>
</feature>
<keyword evidence="8" id="KW-0413">Isomerase</keyword>
<dbReference type="InterPro" id="IPR000866">
    <property type="entry name" value="AhpC/TSA"/>
</dbReference>
<dbReference type="GO" id="GO:0015036">
    <property type="term" value="F:disulfide oxidoreductase activity"/>
    <property type="evidence" value="ECO:0007669"/>
    <property type="project" value="UniProtKB-ARBA"/>
</dbReference>
<dbReference type="PROSITE" id="PS00194">
    <property type="entry name" value="THIOREDOXIN_1"/>
    <property type="match status" value="1"/>
</dbReference>
<feature type="compositionally biased region" description="Polar residues" evidence="5">
    <location>
        <begin position="38"/>
        <end position="66"/>
    </location>
</feature>
<keyword evidence="6" id="KW-0732">Signal</keyword>
<dbReference type="InterPro" id="IPR013766">
    <property type="entry name" value="Thioredoxin_domain"/>
</dbReference>
<dbReference type="GO" id="GO:0017004">
    <property type="term" value="P:cytochrome complex assembly"/>
    <property type="evidence" value="ECO:0007669"/>
    <property type="project" value="UniProtKB-KW"/>
</dbReference>
<evidence type="ECO:0000313" key="8">
    <source>
        <dbReference type="EMBL" id="TDR22763.1"/>
    </source>
</evidence>
<comment type="subcellular location">
    <subcellularLocation>
        <location evidence="1">Cell envelope</location>
    </subcellularLocation>
</comment>
<dbReference type="SUPFAM" id="SSF52833">
    <property type="entry name" value="Thioredoxin-like"/>
    <property type="match status" value="1"/>
</dbReference>
<dbReference type="CDD" id="cd02966">
    <property type="entry name" value="TlpA_like_family"/>
    <property type="match status" value="1"/>
</dbReference>
<feature type="domain" description="Thioredoxin" evidence="7">
    <location>
        <begin position="47"/>
        <end position="202"/>
    </location>
</feature>
<proteinExistence type="predicted"/>
<dbReference type="Gene3D" id="3.40.30.10">
    <property type="entry name" value="Glutaredoxin"/>
    <property type="match status" value="1"/>
</dbReference>
<comment type="caution">
    <text evidence="8">The sequence shown here is derived from an EMBL/GenBank/DDBJ whole genome shotgun (WGS) entry which is preliminary data.</text>
</comment>
<dbReference type="PROSITE" id="PS51352">
    <property type="entry name" value="THIOREDOXIN_2"/>
    <property type="match status" value="1"/>
</dbReference>
<dbReference type="Proteomes" id="UP000295724">
    <property type="component" value="Unassembled WGS sequence"/>
</dbReference>
<dbReference type="OrthoDB" id="9799347at2"/>
<feature type="region of interest" description="Disordered" evidence="5">
    <location>
        <begin position="32"/>
        <end position="66"/>
    </location>
</feature>
<dbReference type="InterPro" id="IPR017937">
    <property type="entry name" value="Thioredoxin_CS"/>
</dbReference>
<dbReference type="PANTHER" id="PTHR42852:SF6">
    <property type="entry name" value="THIOL:DISULFIDE INTERCHANGE PROTEIN DSBE"/>
    <property type="match status" value="1"/>
</dbReference>
<sequence length="202" mass="22346">MIKRMTMKNNFTRIRSCLILLTTGLALSACTEPDKATTESTKSEVQVASQKKATTSTAETKNDQTANDGIDGPLAFTLNDLAGNEVNAEDYRGKWLVLNYWATWCAPCRDEIPELVKFQNENTHVQILGIAYEDAEVNKLKNFADDFGVNYPLLTIDVYNPPGFAEEGGMGLPTTIVYNPQGMRHKKHMGPIDAAGLLQMIQ</sequence>
<keyword evidence="9" id="KW-1185">Reference proteome</keyword>
<dbReference type="AlphaFoldDB" id="A0A4R6XYE8"/>
<evidence type="ECO:0000256" key="5">
    <source>
        <dbReference type="SAM" id="MobiDB-lite"/>
    </source>
</evidence>
<dbReference type="InterPro" id="IPR050553">
    <property type="entry name" value="Thioredoxin_ResA/DsbE_sf"/>
</dbReference>
<feature type="chain" id="PRO_5020323244" evidence="6">
    <location>
        <begin position="29"/>
        <end position="202"/>
    </location>
</feature>
<gene>
    <name evidence="8" type="ORF">C8D91_1256</name>
</gene>
<evidence type="ECO:0000256" key="6">
    <source>
        <dbReference type="SAM" id="SignalP"/>
    </source>
</evidence>
<dbReference type="InterPro" id="IPR036249">
    <property type="entry name" value="Thioredoxin-like_sf"/>
</dbReference>
<keyword evidence="2" id="KW-0201">Cytochrome c-type biogenesis</keyword>
<dbReference type="GO" id="GO:0016853">
    <property type="term" value="F:isomerase activity"/>
    <property type="evidence" value="ECO:0007669"/>
    <property type="project" value="UniProtKB-KW"/>
</dbReference>
<dbReference type="PANTHER" id="PTHR42852">
    <property type="entry name" value="THIOL:DISULFIDE INTERCHANGE PROTEIN DSBE"/>
    <property type="match status" value="1"/>
</dbReference>
<dbReference type="EMBL" id="SNZB01000002">
    <property type="protein sequence ID" value="TDR22763.1"/>
    <property type="molecule type" value="Genomic_DNA"/>
</dbReference>
<name>A0A4R6XYE8_9GAMM</name>
<protein>
    <submittedName>
        <fullName evidence="8">Thiol-disulfide isomerase/thioredoxin</fullName>
    </submittedName>
</protein>
<organism evidence="8 9">
    <name type="scientific">Marinicella litoralis</name>
    <dbReference type="NCBI Taxonomy" id="644220"/>
    <lineage>
        <taxon>Bacteria</taxon>
        <taxon>Pseudomonadati</taxon>
        <taxon>Pseudomonadota</taxon>
        <taxon>Gammaproteobacteria</taxon>
        <taxon>Lysobacterales</taxon>
        <taxon>Marinicellaceae</taxon>
        <taxon>Marinicella</taxon>
    </lineage>
</organism>